<gene>
    <name evidence="3" type="ORF">FE782_11060</name>
</gene>
<dbReference type="AlphaFoldDB" id="A0A5R9GBM5"/>
<dbReference type="PROSITE" id="PS51318">
    <property type="entry name" value="TAT"/>
    <property type="match status" value="1"/>
</dbReference>
<sequence length="562" mass="60412">MTENQNAEKDLFLTRRKLLTSIGMFGVAAAAAGLAGVAQAAEDVQGIGGENSEKKKDNAERQLPTINVAELRAVNTTPSPNTVYYVTDKGQEGVFAYDQTDVTSQDNTGTILVTASGARFKRVYEGGLNIKWFGATGDGVTDDTAAIQQCANAAQTGTVYIPAGVFKVTSTVIIPELTSIQGTGYASQLLGSACDCLTFTVSNGLSPVVVEKFAIFGSDATNYTAINVPGTAQLQRTTGITFSNIYIAYYGTGMSLRGVWHSRVYGCYMNDVWNGIKVIGQSVKNVIDSCQIIRGGGTITGSGDSMAIYVDATFDYEPGGTTEHRPEDLVITKTLTFGFDMGVNWVRCLYGVITECDFDYCRKYGINYLTTEGGLTISNNWIALTEGAALYGIYAGNFGVPGSLASCRIEHNTIGHYGGTNTQAIGISIGWNQNNTTIEGNFISGMVGYDILVDFVENAHISGNRLASDVATSIRVVSNKHPVFINGNHAKGSIEYDPNIDQLSFNGQYVKNSVPASGTWRRGDTVYNTEPVLMNDRYLIGWYRLTDGTGNALGTDWIEMKS</sequence>
<dbReference type="SUPFAM" id="SSF51126">
    <property type="entry name" value="Pectin lyase-like"/>
    <property type="match status" value="2"/>
</dbReference>
<dbReference type="RefSeq" id="WP_138194145.1">
    <property type="nucleotide sequence ID" value="NZ_VCIW01000005.1"/>
</dbReference>
<feature type="domain" description="Rhamnogalacturonase A/B/Epimerase-like pectate lyase" evidence="2">
    <location>
        <begin position="129"/>
        <end position="186"/>
    </location>
</feature>
<evidence type="ECO:0000313" key="4">
    <source>
        <dbReference type="Proteomes" id="UP000309676"/>
    </source>
</evidence>
<keyword evidence="1" id="KW-0732">Signal</keyword>
<dbReference type="EMBL" id="VCIW01000005">
    <property type="protein sequence ID" value="TLS52489.1"/>
    <property type="molecule type" value="Genomic_DNA"/>
</dbReference>
<keyword evidence="4" id="KW-1185">Reference proteome</keyword>
<protein>
    <recommendedName>
        <fullName evidence="2">Rhamnogalacturonase A/B/Epimerase-like pectate lyase domain-containing protein</fullName>
    </recommendedName>
</protein>
<organism evidence="3 4">
    <name type="scientific">Paenibacillus antri</name>
    <dbReference type="NCBI Taxonomy" id="2582848"/>
    <lineage>
        <taxon>Bacteria</taxon>
        <taxon>Bacillati</taxon>
        <taxon>Bacillota</taxon>
        <taxon>Bacilli</taxon>
        <taxon>Bacillales</taxon>
        <taxon>Paenibacillaceae</taxon>
        <taxon>Paenibacillus</taxon>
    </lineage>
</organism>
<evidence type="ECO:0000259" key="2">
    <source>
        <dbReference type="Pfam" id="PF12708"/>
    </source>
</evidence>
<dbReference type="InterPro" id="IPR011050">
    <property type="entry name" value="Pectin_lyase_fold/virulence"/>
</dbReference>
<dbReference type="SMART" id="SM00710">
    <property type="entry name" value="PbH1"/>
    <property type="match status" value="6"/>
</dbReference>
<feature type="chain" id="PRO_5024283470" description="Rhamnogalacturonase A/B/Epimerase-like pectate lyase domain-containing protein" evidence="1">
    <location>
        <begin position="41"/>
        <end position="562"/>
    </location>
</feature>
<comment type="caution">
    <text evidence="3">The sequence shown here is derived from an EMBL/GenBank/DDBJ whole genome shotgun (WGS) entry which is preliminary data.</text>
</comment>
<evidence type="ECO:0000313" key="3">
    <source>
        <dbReference type="EMBL" id="TLS52489.1"/>
    </source>
</evidence>
<dbReference type="InterPro" id="IPR006311">
    <property type="entry name" value="TAT_signal"/>
</dbReference>
<dbReference type="OrthoDB" id="6502305at2"/>
<accession>A0A5R9GBM5</accession>
<name>A0A5R9GBM5_9BACL</name>
<dbReference type="Gene3D" id="2.160.20.10">
    <property type="entry name" value="Single-stranded right-handed beta-helix, Pectin lyase-like"/>
    <property type="match status" value="1"/>
</dbReference>
<reference evidence="3 4" key="1">
    <citation type="submission" date="2019-05" db="EMBL/GenBank/DDBJ databases">
        <authorList>
            <person name="Narsing Rao M.P."/>
            <person name="Li W.J."/>
        </authorList>
    </citation>
    <scope>NUCLEOTIDE SEQUENCE [LARGE SCALE GENOMIC DNA]</scope>
    <source>
        <strain evidence="3 4">SYSU_K30003</strain>
    </source>
</reference>
<dbReference type="Proteomes" id="UP000309676">
    <property type="component" value="Unassembled WGS sequence"/>
</dbReference>
<dbReference type="InterPro" id="IPR024535">
    <property type="entry name" value="RHGA/B-epi-like_pectate_lyase"/>
</dbReference>
<dbReference type="Pfam" id="PF12708">
    <property type="entry name" value="Pect-lyase_RHGA_epim"/>
    <property type="match status" value="1"/>
</dbReference>
<dbReference type="InterPro" id="IPR006626">
    <property type="entry name" value="PbH1"/>
</dbReference>
<feature type="signal peptide" evidence="1">
    <location>
        <begin position="1"/>
        <end position="40"/>
    </location>
</feature>
<evidence type="ECO:0000256" key="1">
    <source>
        <dbReference type="SAM" id="SignalP"/>
    </source>
</evidence>
<dbReference type="InterPro" id="IPR012334">
    <property type="entry name" value="Pectin_lyas_fold"/>
</dbReference>
<proteinExistence type="predicted"/>